<gene>
    <name evidence="2" type="ORF">JFL43_13865</name>
</gene>
<sequence length="205" mass="22430">MKITIFGATGRVGHEILQRALADGHEVTALVRSLGKLKPHTNLQIIKGDVKNYGDVTLAIAQADSVISAIGTDKTTTLSEGIPNIIKAMLQLNVKRIVTIGTAGILDSRAEKGKLRFQSTESKRKLTFAAEEHAKVFYALKETELDWTIACPTYLPDGGATGVYRTEKNRLPLNGEKITVGDTAHFVYEESLQNKYNQSRVGLAY</sequence>
<protein>
    <submittedName>
        <fullName evidence="2">SDR family oxidoreductase</fullName>
    </submittedName>
</protein>
<dbReference type="Gene3D" id="3.40.50.720">
    <property type="entry name" value="NAD(P)-binding Rossmann-like Domain"/>
    <property type="match status" value="1"/>
</dbReference>
<dbReference type="CDD" id="cd05244">
    <property type="entry name" value="BVR-B_like_SDR_a"/>
    <property type="match status" value="1"/>
</dbReference>
<proteinExistence type="predicted"/>
<dbReference type="SUPFAM" id="SSF51735">
    <property type="entry name" value="NAD(P)-binding Rossmann-fold domains"/>
    <property type="match status" value="1"/>
</dbReference>
<evidence type="ECO:0000313" key="3">
    <source>
        <dbReference type="Proteomes" id="UP000618943"/>
    </source>
</evidence>
<feature type="domain" description="NAD(P)-binding" evidence="1">
    <location>
        <begin position="7"/>
        <end position="189"/>
    </location>
</feature>
<reference evidence="2 3" key="1">
    <citation type="submission" date="2020-12" db="EMBL/GenBank/DDBJ databases">
        <title>YIM B01967 draft genome.</title>
        <authorList>
            <person name="Yan X."/>
        </authorList>
    </citation>
    <scope>NUCLEOTIDE SEQUENCE [LARGE SCALE GENOMIC DNA]</scope>
    <source>
        <strain evidence="2 3">YIM B01967</strain>
    </source>
</reference>
<accession>A0ABS1H9Y3</accession>
<evidence type="ECO:0000313" key="2">
    <source>
        <dbReference type="EMBL" id="MBK3495927.1"/>
    </source>
</evidence>
<name>A0ABS1H9Y3_9BACL</name>
<dbReference type="RefSeq" id="WP_200749489.1">
    <property type="nucleotide sequence ID" value="NZ_JAEOAH010000021.1"/>
</dbReference>
<dbReference type="PANTHER" id="PTHR43355:SF2">
    <property type="entry name" value="FLAVIN REDUCTASE (NADPH)"/>
    <property type="match status" value="1"/>
</dbReference>
<dbReference type="PANTHER" id="PTHR43355">
    <property type="entry name" value="FLAVIN REDUCTASE (NADPH)"/>
    <property type="match status" value="1"/>
</dbReference>
<organism evidence="2 3">
    <name type="scientific">Viridibacillus soli</name>
    <dbReference type="NCBI Taxonomy" id="2798301"/>
    <lineage>
        <taxon>Bacteria</taxon>
        <taxon>Bacillati</taxon>
        <taxon>Bacillota</taxon>
        <taxon>Bacilli</taxon>
        <taxon>Bacillales</taxon>
        <taxon>Caryophanaceae</taxon>
        <taxon>Viridibacillus</taxon>
    </lineage>
</organism>
<dbReference type="InterPro" id="IPR051606">
    <property type="entry name" value="Polyketide_Oxido-like"/>
</dbReference>
<comment type="caution">
    <text evidence="2">The sequence shown here is derived from an EMBL/GenBank/DDBJ whole genome shotgun (WGS) entry which is preliminary data.</text>
</comment>
<dbReference type="EMBL" id="JAEOAH010000021">
    <property type="protein sequence ID" value="MBK3495927.1"/>
    <property type="molecule type" value="Genomic_DNA"/>
</dbReference>
<evidence type="ECO:0000259" key="1">
    <source>
        <dbReference type="Pfam" id="PF13460"/>
    </source>
</evidence>
<dbReference type="InterPro" id="IPR036291">
    <property type="entry name" value="NAD(P)-bd_dom_sf"/>
</dbReference>
<dbReference type="Pfam" id="PF13460">
    <property type="entry name" value="NAD_binding_10"/>
    <property type="match status" value="1"/>
</dbReference>
<dbReference type="InterPro" id="IPR016040">
    <property type="entry name" value="NAD(P)-bd_dom"/>
</dbReference>
<keyword evidence="3" id="KW-1185">Reference proteome</keyword>
<dbReference type="Proteomes" id="UP000618943">
    <property type="component" value="Unassembled WGS sequence"/>
</dbReference>